<dbReference type="OrthoDB" id="2244755at2759"/>
<comment type="caution">
    <text evidence="1">The sequence shown here is derived from an EMBL/GenBank/DDBJ whole genome shotgun (WGS) entry which is preliminary data.</text>
</comment>
<name>A0A8H7BZD9_9FUNG</name>
<dbReference type="Proteomes" id="UP000605846">
    <property type="component" value="Unassembled WGS sequence"/>
</dbReference>
<protein>
    <submittedName>
        <fullName evidence="1">Uncharacterized protein</fullName>
    </submittedName>
</protein>
<gene>
    <name evidence="1" type="ORF">EC973_007163</name>
</gene>
<evidence type="ECO:0000313" key="2">
    <source>
        <dbReference type="Proteomes" id="UP000605846"/>
    </source>
</evidence>
<sequence>MTPVNLEAAEKIISHLNEKSCKKSYDIDQIIYLLNGIQVTVSRRRCYIRHFLLTTDALKHRYECKIEDTRREIEYFEEFIQDVEEKAADLCQREIRLQKANGLYHHHLRSLRLVAEWCRQKKQKRDSQYAFFSLIPLLSFYYKKKYIRARNKNAQIEQKLSEIQHKLAVYRPALRRLADMRKRYTINMEEARYEREKLALTLTNTEKLLQFLVLGQQFWSHFDSHQAAYVVQDAVKLTEMIQLKQPENEELNKVALSFKLACLEYEEKEAQADELWGSLQVDFECAQCHISCHSWPQTDTTSSTELLCDPCFQRLQARPPEPAIQGSSRLFHQLSKWKKAMLHSTSRLSTAFISLNV</sequence>
<keyword evidence="2" id="KW-1185">Reference proteome</keyword>
<proteinExistence type="predicted"/>
<reference evidence="1" key="1">
    <citation type="submission" date="2020-01" db="EMBL/GenBank/DDBJ databases">
        <title>Genome Sequencing of Three Apophysomyces-Like Fungal Strains Confirms a Novel Fungal Genus in the Mucoromycota with divergent Burkholderia-like Endosymbiotic Bacteria.</title>
        <authorList>
            <person name="Stajich J.E."/>
            <person name="Macias A.M."/>
            <person name="Carter-House D."/>
            <person name="Lovett B."/>
            <person name="Kasson L.R."/>
            <person name="Berry K."/>
            <person name="Grigoriev I."/>
            <person name="Chang Y."/>
            <person name="Spatafora J."/>
            <person name="Kasson M.T."/>
        </authorList>
    </citation>
    <scope>NUCLEOTIDE SEQUENCE</scope>
    <source>
        <strain evidence="1">NRRL A-21654</strain>
    </source>
</reference>
<accession>A0A8H7BZD9</accession>
<dbReference type="AlphaFoldDB" id="A0A8H7BZD9"/>
<organism evidence="1 2">
    <name type="scientific">Apophysomyces ossiformis</name>
    <dbReference type="NCBI Taxonomy" id="679940"/>
    <lineage>
        <taxon>Eukaryota</taxon>
        <taxon>Fungi</taxon>
        <taxon>Fungi incertae sedis</taxon>
        <taxon>Mucoromycota</taxon>
        <taxon>Mucoromycotina</taxon>
        <taxon>Mucoromycetes</taxon>
        <taxon>Mucorales</taxon>
        <taxon>Mucorineae</taxon>
        <taxon>Mucoraceae</taxon>
        <taxon>Apophysomyces</taxon>
    </lineage>
</organism>
<evidence type="ECO:0000313" key="1">
    <source>
        <dbReference type="EMBL" id="KAF7732058.1"/>
    </source>
</evidence>
<dbReference type="EMBL" id="JABAYA010000005">
    <property type="protein sequence ID" value="KAF7732058.1"/>
    <property type="molecule type" value="Genomic_DNA"/>
</dbReference>